<accession>A0AA35KRF3</accession>
<evidence type="ECO:0000313" key="1">
    <source>
        <dbReference type="EMBL" id="CAI5782940.1"/>
    </source>
</evidence>
<evidence type="ECO:0000313" key="2">
    <source>
        <dbReference type="Proteomes" id="UP001178461"/>
    </source>
</evidence>
<keyword evidence="2" id="KW-1185">Reference proteome</keyword>
<dbReference type="Proteomes" id="UP001178461">
    <property type="component" value="Chromosome 8"/>
</dbReference>
<gene>
    <name evidence="1" type="ORF">PODLI_1B033886</name>
</gene>
<sequence length="139" mass="15207">MGKLPAHSCLVTPQNFLDPAVGKADFNFLSQHAEFVAAQNLEALHRHGSCFSPTQISTKRLAPHIPVLSSPDPPLRSWEGNFDVRLLICSKEHLCQVKTTRKSSTKGKGTGNISVLGFRRASPSLPENLKIKKPCCCCL</sequence>
<reference evidence="1" key="1">
    <citation type="submission" date="2022-12" db="EMBL/GenBank/DDBJ databases">
        <authorList>
            <person name="Alioto T."/>
            <person name="Alioto T."/>
            <person name="Gomez Garrido J."/>
        </authorList>
    </citation>
    <scope>NUCLEOTIDE SEQUENCE</scope>
</reference>
<name>A0AA35KRF3_9SAUR</name>
<organism evidence="1 2">
    <name type="scientific">Podarcis lilfordi</name>
    <name type="common">Lilford's wall lizard</name>
    <dbReference type="NCBI Taxonomy" id="74358"/>
    <lineage>
        <taxon>Eukaryota</taxon>
        <taxon>Metazoa</taxon>
        <taxon>Chordata</taxon>
        <taxon>Craniata</taxon>
        <taxon>Vertebrata</taxon>
        <taxon>Euteleostomi</taxon>
        <taxon>Lepidosauria</taxon>
        <taxon>Squamata</taxon>
        <taxon>Bifurcata</taxon>
        <taxon>Unidentata</taxon>
        <taxon>Episquamata</taxon>
        <taxon>Laterata</taxon>
        <taxon>Lacertibaenia</taxon>
        <taxon>Lacertidae</taxon>
        <taxon>Podarcis</taxon>
    </lineage>
</organism>
<dbReference type="AlphaFoldDB" id="A0AA35KRF3"/>
<dbReference type="EMBL" id="OX395133">
    <property type="protein sequence ID" value="CAI5782940.1"/>
    <property type="molecule type" value="Genomic_DNA"/>
</dbReference>
<proteinExistence type="predicted"/>
<protein>
    <submittedName>
        <fullName evidence="1">Uncharacterized protein</fullName>
    </submittedName>
</protein>